<reference evidence="2 3" key="2">
    <citation type="submission" date="2018-11" db="EMBL/GenBank/DDBJ databases">
        <authorList>
            <consortium name="Pathogen Informatics"/>
        </authorList>
    </citation>
    <scope>NUCLEOTIDE SEQUENCE [LARGE SCALE GENOMIC DNA]</scope>
</reference>
<dbReference type="Gene3D" id="2.30.29.30">
    <property type="entry name" value="Pleckstrin-homology domain (PH domain)/Phosphotyrosine-binding domain (PTB)"/>
    <property type="match status" value="1"/>
</dbReference>
<dbReference type="SMART" id="SM00233">
    <property type="entry name" value="PH"/>
    <property type="match status" value="1"/>
</dbReference>
<dbReference type="InterPro" id="IPR012966">
    <property type="entry name" value="AHD"/>
</dbReference>
<evidence type="ECO:0000313" key="3">
    <source>
        <dbReference type="Proteomes" id="UP000050794"/>
    </source>
</evidence>
<evidence type="ECO:0000259" key="1">
    <source>
        <dbReference type="PROSITE" id="PS50003"/>
    </source>
</evidence>
<dbReference type="Pfam" id="PF00169">
    <property type="entry name" value="PH"/>
    <property type="match status" value="1"/>
</dbReference>
<dbReference type="InterPro" id="IPR011993">
    <property type="entry name" value="PH-like_dom_sf"/>
</dbReference>
<dbReference type="Proteomes" id="UP000050794">
    <property type="component" value="Unassembled WGS sequence"/>
</dbReference>
<gene>
    <name evidence="2" type="ORF">TCNE_LOCUS13787</name>
</gene>
<proteinExistence type="predicted"/>
<dbReference type="SUPFAM" id="SSF50729">
    <property type="entry name" value="PH domain-like"/>
    <property type="match status" value="1"/>
</dbReference>
<dbReference type="GO" id="GO:0000281">
    <property type="term" value="P:mitotic cytokinesis"/>
    <property type="evidence" value="ECO:0007669"/>
    <property type="project" value="TreeGrafter"/>
</dbReference>
<dbReference type="GO" id="GO:0031106">
    <property type="term" value="P:septin ring organization"/>
    <property type="evidence" value="ECO:0007669"/>
    <property type="project" value="TreeGrafter"/>
</dbReference>
<dbReference type="GO" id="GO:0000915">
    <property type="term" value="P:actomyosin contractile ring assembly"/>
    <property type="evidence" value="ECO:0007669"/>
    <property type="project" value="TreeGrafter"/>
</dbReference>
<keyword evidence="3" id="KW-1185">Reference proteome</keyword>
<dbReference type="CDD" id="cd01263">
    <property type="entry name" value="PH_anillin"/>
    <property type="match status" value="1"/>
</dbReference>
<protein>
    <submittedName>
        <fullName evidence="4">PH domain-containing protein</fullName>
    </submittedName>
</protein>
<feature type="domain" description="PH" evidence="1">
    <location>
        <begin position="371"/>
        <end position="485"/>
    </location>
</feature>
<evidence type="ECO:0000313" key="2">
    <source>
        <dbReference type="EMBL" id="VDM45108.1"/>
    </source>
</evidence>
<dbReference type="InterPro" id="IPR037840">
    <property type="entry name" value="PH_Anillin"/>
</dbReference>
<sequence>MYVLLHTPTCRGFAHGRDGHSTQIDETPIRFSPATFKSAPSAGERVVVYERKETGNLLQSKRDAVRRDPVATSTPLEGSPELEAHLVHDSPSRVLNRSGISTITSSTLGDIHFEQNYAAQIKRLNEGILVQEERLSQAVAALSHAKSFGNRNGAATLAELCAHRELLLCRERHIALNRELERIKMLHLIKKRIPQLSQRMQATFEVSSINVHLNRNFCIKNDGERDAYAFLALLKAADQVCATEAVTPIGGRTMRVNSVQFNDHILFTELPLDLTITLEIYALEATRPNDRHCAVLRDKAKSLLNPHICVLKQSMTDESVVSSSEFTLCGSVLLNRDTVGTQRFYMDNVEYPLEGTVEVKSCCSAIPPIIETEFSGFLTMYEVVSGLGSWARYWAVLRRAAVHFWKYPDDEAAEKPSVAYMDLTKCVNLKVKRVELDICSHPNTFSVDLLLWTRPCVMEKKRVLLSADTKAQCLAWIDAINETLAILRG</sequence>
<evidence type="ECO:0000313" key="4">
    <source>
        <dbReference type="WBParaSite" id="TCNE_0001378701-mRNA-1"/>
    </source>
</evidence>
<organism evidence="3 4">
    <name type="scientific">Toxocara canis</name>
    <name type="common">Canine roundworm</name>
    <dbReference type="NCBI Taxonomy" id="6265"/>
    <lineage>
        <taxon>Eukaryota</taxon>
        <taxon>Metazoa</taxon>
        <taxon>Ecdysozoa</taxon>
        <taxon>Nematoda</taxon>
        <taxon>Chromadorea</taxon>
        <taxon>Rhabditida</taxon>
        <taxon>Spirurina</taxon>
        <taxon>Ascaridomorpha</taxon>
        <taxon>Ascaridoidea</taxon>
        <taxon>Toxocaridae</taxon>
        <taxon>Toxocara</taxon>
    </lineage>
</organism>
<dbReference type="GO" id="GO:0005826">
    <property type="term" value="C:actomyosin contractile ring"/>
    <property type="evidence" value="ECO:0007669"/>
    <property type="project" value="TreeGrafter"/>
</dbReference>
<name>A0A183UZ67_TOXCA</name>
<dbReference type="Pfam" id="PF08174">
    <property type="entry name" value="Anillin"/>
    <property type="match status" value="1"/>
</dbReference>
<accession>A0A183UZ67</accession>
<dbReference type="PROSITE" id="PS50003">
    <property type="entry name" value="PH_DOMAIN"/>
    <property type="match status" value="1"/>
</dbReference>
<dbReference type="PANTHER" id="PTHR21538">
    <property type="entry name" value="ANILLIN/RHOTEKIN RTKN"/>
    <property type="match status" value="1"/>
</dbReference>
<dbReference type="WBParaSite" id="TCNE_0001378701-mRNA-1">
    <property type="protein sequence ID" value="TCNE_0001378701-mRNA-1"/>
    <property type="gene ID" value="TCNE_0001378701"/>
</dbReference>
<dbReference type="InterPro" id="IPR051364">
    <property type="entry name" value="Cytokinesis/Rho-signaling"/>
</dbReference>
<reference evidence="4" key="1">
    <citation type="submission" date="2016-06" db="UniProtKB">
        <authorList>
            <consortium name="WormBaseParasite"/>
        </authorList>
    </citation>
    <scope>IDENTIFICATION</scope>
</reference>
<dbReference type="AlphaFoldDB" id="A0A183UZ67"/>
<dbReference type="InterPro" id="IPR001849">
    <property type="entry name" value="PH_domain"/>
</dbReference>
<dbReference type="PANTHER" id="PTHR21538:SF23">
    <property type="entry name" value="ANILLIN"/>
    <property type="match status" value="1"/>
</dbReference>
<dbReference type="EMBL" id="UYWY01021897">
    <property type="protein sequence ID" value="VDM45108.1"/>
    <property type="molecule type" value="Genomic_DNA"/>
</dbReference>